<evidence type="ECO:0000256" key="1">
    <source>
        <dbReference type="SAM" id="Phobius"/>
    </source>
</evidence>
<feature type="transmembrane region" description="Helical" evidence="1">
    <location>
        <begin position="162"/>
        <end position="185"/>
    </location>
</feature>
<dbReference type="EMBL" id="KY021154">
    <property type="protein sequence ID" value="ARD24451.1"/>
    <property type="molecule type" value="Genomic_DNA"/>
</dbReference>
<geneLocation type="plasmid" evidence="2">
    <name>pRJ109</name>
</geneLocation>
<organism evidence="2">
    <name type="scientific">Staphylococcus hyicus</name>
    <dbReference type="NCBI Taxonomy" id="1284"/>
    <lineage>
        <taxon>Bacteria</taxon>
        <taxon>Bacillati</taxon>
        <taxon>Bacillota</taxon>
        <taxon>Bacilli</taxon>
        <taxon>Bacillales</taxon>
        <taxon>Staphylococcaceae</taxon>
        <taxon>Staphylococcus</taxon>
    </lineage>
</organism>
<feature type="transmembrane region" description="Helical" evidence="1">
    <location>
        <begin position="136"/>
        <end position="155"/>
    </location>
</feature>
<keyword evidence="1" id="KW-1133">Transmembrane helix</keyword>
<keyword evidence="1" id="KW-0472">Membrane</keyword>
<accession>A0A1V0JZE1</accession>
<protein>
    <submittedName>
        <fullName evidence="2">HyiE</fullName>
    </submittedName>
</protein>
<gene>
    <name evidence="2" type="primary">hyiE</name>
</gene>
<feature type="transmembrane region" description="Helical" evidence="1">
    <location>
        <begin position="54"/>
        <end position="76"/>
    </location>
</feature>
<reference evidence="2" key="2">
    <citation type="journal article" date="2017" name="Microbiol. Res.">
        <title>Genetic and biochemical characterization of hyicin 3682, the first bacteriocin reported for Staphylococcus hyicus.</title>
        <authorList>
            <person name="Carlin Fagundes P."/>
            <person name="Nascimento de Sousa Santos I."/>
            <person name="Silva Francisco M."/>
            <person name="Mattos Albano R."/>
            <person name="de Freire Bastos M.D."/>
        </authorList>
    </citation>
    <scope>NUCLEOTIDE SEQUENCE</scope>
    <source>
        <strain evidence="2">3682</strain>
        <plasmid evidence="2">pRJ109</plasmid>
    </source>
</reference>
<feature type="transmembrane region" description="Helical" evidence="1">
    <location>
        <begin position="226"/>
        <end position="244"/>
    </location>
</feature>
<keyword evidence="2" id="KW-0614">Plasmid</keyword>
<evidence type="ECO:0000313" key="2">
    <source>
        <dbReference type="EMBL" id="ARD24451.1"/>
    </source>
</evidence>
<dbReference type="InterPro" id="IPR021205">
    <property type="entry name" value="Lanti_perm_SpaE/MutE/EpiE-like"/>
</dbReference>
<reference evidence="2" key="1">
    <citation type="submission" date="2016-10" db="EMBL/GenBank/DDBJ databases">
        <authorList>
            <person name="de Groot N.N."/>
        </authorList>
    </citation>
    <scope>NUCLEOTIDE SEQUENCE</scope>
    <source>
        <strain evidence="2">3682</strain>
        <plasmid evidence="2">pRJ109</plasmid>
    </source>
</reference>
<dbReference type="AlphaFoldDB" id="A0A1V0JZE1"/>
<name>A0A1V0JZE1_STAHY</name>
<sequence>MKYLKAEALKFKNSFSMYVLFLSPLVFLCFSIFTAVFAKSNSLTPNGLSPYITLLFNLWPIAFIPIVVCLACYSLIMIETRNKMFNFYLSNNWDLTKEIKAKIFIISFAFLIHGLMMYIVALVGDFLISPSPIKPSLLLATILIIFWVAIPLIPLNFLLLRYLGIFLTIFVNLVLSIFSIIFLTLKSVFWLSPWAIMQKIPLITLGILPNGLTVDKYSKYFNDLESLYISIIVSIVTYIIFTILNTKKSWRL</sequence>
<dbReference type="CDD" id="cd21807">
    <property type="entry name" value="ABC-2_lan_permease_MutE_EpiE-like"/>
    <property type="match status" value="1"/>
</dbReference>
<dbReference type="NCBIfam" id="TIGR03732">
    <property type="entry name" value="lanti_perm_MutE"/>
    <property type="match status" value="1"/>
</dbReference>
<keyword evidence="1" id="KW-0812">Transmembrane</keyword>
<proteinExistence type="predicted"/>
<feature type="transmembrane region" description="Helical" evidence="1">
    <location>
        <begin position="103"/>
        <end position="124"/>
    </location>
</feature>